<dbReference type="GO" id="GO:0006508">
    <property type="term" value="P:proteolysis"/>
    <property type="evidence" value="ECO:0007669"/>
    <property type="project" value="InterPro"/>
</dbReference>
<dbReference type="GO" id="GO:0015421">
    <property type="term" value="F:ABC-type oligopeptide transporter activity"/>
    <property type="evidence" value="ECO:0007669"/>
    <property type="project" value="TreeGrafter"/>
</dbReference>
<evidence type="ECO:0000313" key="14">
    <source>
        <dbReference type="EMBL" id="QDU94145.1"/>
    </source>
</evidence>
<dbReference type="Proteomes" id="UP000317648">
    <property type="component" value="Chromosome"/>
</dbReference>
<dbReference type="Gene3D" id="3.90.70.10">
    <property type="entry name" value="Cysteine proteinases"/>
    <property type="match status" value="1"/>
</dbReference>
<evidence type="ECO:0000256" key="10">
    <source>
        <dbReference type="SAM" id="Phobius"/>
    </source>
</evidence>
<evidence type="ECO:0000256" key="4">
    <source>
        <dbReference type="ARBA" id="ARBA00022692"/>
    </source>
</evidence>
<keyword evidence="9 10" id="KW-0472">Membrane</keyword>
<dbReference type="KEGG" id="lcre:Pla8534_19320"/>
<dbReference type="InterPro" id="IPR017871">
    <property type="entry name" value="ABC_transporter-like_CS"/>
</dbReference>
<evidence type="ECO:0000256" key="5">
    <source>
        <dbReference type="ARBA" id="ARBA00022741"/>
    </source>
</evidence>
<dbReference type="GO" id="GO:0005524">
    <property type="term" value="F:ATP binding"/>
    <property type="evidence" value="ECO:0007669"/>
    <property type="project" value="UniProtKB-KW"/>
</dbReference>
<evidence type="ECO:0000256" key="9">
    <source>
        <dbReference type="ARBA" id="ARBA00023136"/>
    </source>
</evidence>
<dbReference type="InterPro" id="IPR011527">
    <property type="entry name" value="ABC1_TM_dom"/>
</dbReference>
<reference evidence="14 15" key="1">
    <citation type="submission" date="2019-02" db="EMBL/GenBank/DDBJ databases">
        <title>Deep-cultivation of Planctomycetes and their phenomic and genomic characterization uncovers novel biology.</title>
        <authorList>
            <person name="Wiegand S."/>
            <person name="Jogler M."/>
            <person name="Boedeker C."/>
            <person name="Pinto D."/>
            <person name="Vollmers J."/>
            <person name="Rivas-Marin E."/>
            <person name="Kohn T."/>
            <person name="Peeters S.H."/>
            <person name="Heuer A."/>
            <person name="Rast P."/>
            <person name="Oberbeckmann S."/>
            <person name="Bunk B."/>
            <person name="Jeske O."/>
            <person name="Meyerdierks A."/>
            <person name="Storesund J.E."/>
            <person name="Kallscheuer N."/>
            <person name="Luecker S."/>
            <person name="Lage O.M."/>
            <person name="Pohl T."/>
            <person name="Merkel B.J."/>
            <person name="Hornburger P."/>
            <person name="Mueller R.-W."/>
            <person name="Bruemmer F."/>
            <person name="Labrenz M."/>
            <person name="Spormann A.M."/>
            <person name="Op den Camp H."/>
            <person name="Overmann J."/>
            <person name="Amann R."/>
            <person name="Jetten M.S.M."/>
            <person name="Mascher T."/>
            <person name="Medema M.H."/>
            <person name="Devos D.P."/>
            <person name="Kaster A.-K."/>
            <person name="Ovreas L."/>
            <person name="Rohde M."/>
            <person name="Galperin M.Y."/>
            <person name="Jogler C."/>
        </authorList>
    </citation>
    <scope>NUCLEOTIDE SEQUENCE [LARGE SCALE GENOMIC DNA]</scope>
    <source>
        <strain evidence="14 15">Pla85_3_4</strain>
    </source>
</reference>
<dbReference type="Pfam" id="PF03412">
    <property type="entry name" value="Peptidase_C39"/>
    <property type="match status" value="1"/>
</dbReference>
<dbReference type="SUPFAM" id="SSF52540">
    <property type="entry name" value="P-loop containing nucleoside triphosphate hydrolases"/>
    <property type="match status" value="1"/>
</dbReference>
<dbReference type="EMBL" id="CP036433">
    <property type="protein sequence ID" value="QDU94145.1"/>
    <property type="molecule type" value="Genomic_DNA"/>
</dbReference>
<feature type="transmembrane region" description="Helical" evidence="10">
    <location>
        <begin position="393"/>
        <end position="414"/>
    </location>
</feature>
<keyword evidence="5" id="KW-0547">Nucleotide-binding</keyword>
<organism evidence="14 15">
    <name type="scientific">Lignipirellula cremea</name>
    <dbReference type="NCBI Taxonomy" id="2528010"/>
    <lineage>
        <taxon>Bacteria</taxon>
        <taxon>Pseudomonadati</taxon>
        <taxon>Planctomycetota</taxon>
        <taxon>Planctomycetia</taxon>
        <taxon>Pirellulales</taxon>
        <taxon>Pirellulaceae</taxon>
        <taxon>Lignipirellula</taxon>
    </lineage>
</organism>
<dbReference type="EC" id="3.4.22.-" evidence="14"/>
<dbReference type="PANTHER" id="PTHR43394:SF1">
    <property type="entry name" value="ATP-BINDING CASSETTE SUB-FAMILY B MEMBER 10, MITOCHONDRIAL"/>
    <property type="match status" value="1"/>
</dbReference>
<evidence type="ECO:0000259" key="11">
    <source>
        <dbReference type="PROSITE" id="PS50893"/>
    </source>
</evidence>
<keyword evidence="3" id="KW-1003">Cell membrane</keyword>
<dbReference type="NCBIfam" id="TIGR03796">
    <property type="entry name" value="NHLM_micro_ABC1"/>
    <property type="match status" value="1"/>
</dbReference>
<dbReference type="InterPro" id="IPR003593">
    <property type="entry name" value="AAA+_ATPase"/>
</dbReference>
<feature type="transmembrane region" description="Helical" evidence="10">
    <location>
        <begin position="206"/>
        <end position="227"/>
    </location>
</feature>
<keyword evidence="6 14" id="KW-0378">Hydrolase</keyword>
<accession>A0A518DQM8</accession>
<feature type="transmembrane region" description="Helical" evidence="10">
    <location>
        <begin position="169"/>
        <end position="194"/>
    </location>
</feature>
<dbReference type="InterPro" id="IPR022514">
    <property type="entry name" value="NHPM_micro_ABC1"/>
</dbReference>
<evidence type="ECO:0000256" key="2">
    <source>
        <dbReference type="ARBA" id="ARBA00022448"/>
    </source>
</evidence>
<keyword evidence="15" id="KW-1185">Reference proteome</keyword>
<feature type="transmembrane region" description="Helical" evidence="10">
    <location>
        <begin position="420"/>
        <end position="437"/>
    </location>
</feature>
<gene>
    <name evidence="14" type="primary">lagD_1</name>
    <name evidence="14" type="ORF">Pla8534_19320</name>
</gene>
<dbReference type="PROSITE" id="PS50990">
    <property type="entry name" value="PEPTIDASE_C39"/>
    <property type="match status" value="1"/>
</dbReference>
<dbReference type="InterPro" id="IPR005074">
    <property type="entry name" value="Peptidase_C39"/>
</dbReference>
<keyword evidence="2" id="KW-0813">Transport</keyword>
<sequence>MSEKTQTPASVARVKTPTVLQMEAVECGAAALAMVLAYYGRIVPLEEIRVACGVSRDGTKASNILKAARQYNLKAKGFSKQLDSLGSMSVPMIVFWNFNHFVVFEGFHGGKAYLNDPAMGPRVISQEEFAEGFTGVVLVFEPGPDFKKGGKRPSFFAAMRERMVGSEWGLLYVILCTLAISLIGLVAPLFAKVFIDYVLIRNMVDWVAPLLAVMAVTGLVQSGVVWLQRYYLLRLSTKMGMVASYRYLGHVLRLPMEFFTQRYGGEIGSRISINDRLAQMLAGDLSLNVLNILMAGLYLGLMLYFNIGLTLIVVLFAGLNVAALQLVSRRRIDISMRLLQERGKMMTTSMSGLQSIETLKATGGESDFFSRWAGHLAKVMGARQDMEVLSQGFGALPGLLTMLSSVLILGLGALLVMQDALTIGALVAFQALMYGFMGPVNSLVMLGASVQDASADLNRLDDVMRYKIDPNLEVRNTLGDDESPKLSGHLELRKITFGYSPLDPPLIRDFRLSIAPGRRVALVGSSASGKSTLAKVISGLVQPWSGEILLDGVPRQDKPRQVITNSISMVDQEFFLYEGTLREVLTMWDKTIPEEDIIQAAKDACIHADIASRAGGYDSMVEEGGRNFSHGQRQRLEIARALVGKPSILVLDEATSALDTVTEKQIDEHLRRRGCTCIIVAHRLSTIRDSDEIIVLSQGKVVQRGTHEQLYAKRGLYRTLITTED</sequence>
<keyword evidence="7 14" id="KW-0067">ATP-binding</keyword>
<dbReference type="AlphaFoldDB" id="A0A518DQM8"/>
<name>A0A518DQM8_9BACT</name>
<dbReference type="GO" id="GO:0005886">
    <property type="term" value="C:plasma membrane"/>
    <property type="evidence" value="ECO:0007669"/>
    <property type="project" value="UniProtKB-SubCell"/>
</dbReference>
<evidence type="ECO:0000259" key="12">
    <source>
        <dbReference type="PROSITE" id="PS50929"/>
    </source>
</evidence>
<dbReference type="PROSITE" id="PS50893">
    <property type="entry name" value="ABC_TRANSPORTER_2"/>
    <property type="match status" value="1"/>
</dbReference>
<dbReference type="Pfam" id="PF00005">
    <property type="entry name" value="ABC_tran"/>
    <property type="match status" value="1"/>
</dbReference>
<feature type="domain" description="Peptidase C39" evidence="13">
    <location>
        <begin position="21"/>
        <end position="140"/>
    </location>
</feature>
<feature type="domain" description="ABC transporter" evidence="11">
    <location>
        <begin position="490"/>
        <end position="723"/>
    </location>
</feature>
<evidence type="ECO:0000256" key="1">
    <source>
        <dbReference type="ARBA" id="ARBA00004651"/>
    </source>
</evidence>
<proteinExistence type="predicted"/>
<dbReference type="GO" id="GO:0016887">
    <property type="term" value="F:ATP hydrolysis activity"/>
    <property type="evidence" value="ECO:0007669"/>
    <property type="project" value="InterPro"/>
</dbReference>
<dbReference type="InterPro" id="IPR039421">
    <property type="entry name" value="Type_1_exporter"/>
</dbReference>
<dbReference type="Gene3D" id="3.40.50.300">
    <property type="entry name" value="P-loop containing nucleotide triphosphate hydrolases"/>
    <property type="match status" value="1"/>
</dbReference>
<feature type="domain" description="ABC transmembrane type-1" evidence="12">
    <location>
        <begin position="173"/>
        <end position="452"/>
    </location>
</feature>
<dbReference type="RefSeq" id="WP_197443137.1">
    <property type="nucleotide sequence ID" value="NZ_CP036433.1"/>
</dbReference>
<evidence type="ECO:0000256" key="3">
    <source>
        <dbReference type="ARBA" id="ARBA00022475"/>
    </source>
</evidence>
<evidence type="ECO:0000256" key="8">
    <source>
        <dbReference type="ARBA" id="ARBA00022989"/>
    </source>
</evidence>
<evidence type="ECO:0000313" key="15">
    <source>
        <dbReference type="Proteomes" id="UP000317648"/>
    </source>
</evidence>
<evidence type="ECO:0000256" key="7">
    <source>
        <dbReference type="ARBA" id="ARBA00022840"/>
    </source>
</evidence>
<dbReference type="CDD" id="cd18569">
    <property type="entry name" value="ABC_6TM_NHLM_bacteriocin"/>
    <property type="match status" value="1"/>
</dbReference>
<dbReference type="FunFam" id="3.40.50.300:FF:000299">
    <property type="entry name" value="ABC transporter ATP-binding protein/permease"/>
    <property type="match status" value="1"/>
</dbReference>
<dbReference type="InterPro" id="IPR003439">
    <property type="entry name" value="ABC_transporter-like_ATP-bd"/>
</dbReference>
<keyword evidence="8 10" id="KW-1133">Transmembrane helix</keyword>
<dbReference type="GO" id="GO:0008233">
    <property type="term" value="F:peptidase activity"/>
    <property type="evidence" value="ECO:0007669"/>
    <property type="project" value="InterPro"/>
</dbReference>
<dbReference type="InterPro" id="IPR036640">
    <property type="entry name" value="ABC1_TM_sf"/>
</dbReference>
<comment type="subcellular location">
    <subcellularLocation>
        <location evidence="1">Cell membrane</location>
        <topology evidence="1">Multi-pass membrane protein</topology>
    </subcellularLocation>
</comment>
<dbReference type="PROSITE" id="PS00211">
    <property type="entry name" value="ABC_TRANSPORTER_1"/>
    <property type="match status" value="1"/>
</dbReference>
<feature type="transmembrane region" description="Helical" evidence="10">
    <location>
        <begin position="307"/>
        <end position="327"/>
    </location>
</feature>
<dbReference type="SUPFAM" id="SSF90123">
    <property type="entry name" value="ABC transporter transmembrane region"/>
    <property type="match status" value="1"/>
</dbReference>
<dbReference type="InterPro" id="IPR027417">
    <property type="entry name" value="P-loop_NTPase"/>
</dbReference>
<dbReference type="PROSITE" id="PS50929">
    <property type="entry name" value="ABC_TM1F"/>
    <property type="match status" value="1"/>
</dbReference>
<dbReference type="Gene3D" id="1.20.1560.10">
    <property type="entry name" value="ABC transporter type 1, transmembrane domain"/>
    <property type="match status" value="1"/>
</dbReference>
<dbReference type="Pfam" id="PF00664">
    <property type="entry name" value="ABC_membrane"/>
    <property type="match status" value="1"/>
</dbReference>
<dbReference type="PANTHER" id="PTHR43394">
    <property type="entry name" value="ATP-DEPENDENT PERMEASE MDL1, MITOCHONDRIAL"/>
    <property type="match status" value="1"/>
</dbReference>
<dbReference type="SMART" id="SM00382">
    <property type="entry name" value="AAA"/>
    <property type="match status" value="1"/>
</dbReference>
<evidence type="ECO:0000259" key="13">
    <source>
        <dbReference type="PROSITE" id="PS50990"/>
    </source>
</evidence>
<protein>
    <submittedName>
        <fullName evidence="14">Lactococcin-G-processing and transport ATP-binding protein LagD</fullName>
        <ecNumber evidence="14">3.4.22.-</ecNumber>
    </submittedName>
</protein>
<evidence type="ECO:0000256" key="6">
    <source>
        <dbReference type="ARBA" id="ARBA00022801"/>
    </source>
</evidence>
<keyword evidence="4 10" id="KW-0812">Transmembrane</keyword>